<comment type="caution">
    <text evidence="6">The sequence shown here is derived from an EMBL/GenBank/DDBJ whole genome shotgun (WGS) entry which is preliminary data.</text>
</comment>
<protein>
    <recommendedName>
        <fullName evidence="4">Methyltransferase</fullName>
        <ecNumber evidence="4">2.1.1.-</ecNumber>
    </recommendedName>
</protein>
<feature type="domain" description="DNA methylase N-4/N-6" evidence="5">
    <location>
        <begin position="47"/>
        <end position="234"/>
    </location>
</feature>
<dbReference type="SUPFAM" id="SSF53335">
    <property type="entry name" value="S-adenosyl-L-methionine-dependent methyltransferases"/>
    <property type="match status" value="1"/>
</dbReference>
<evidence type="ECO:0000313" key="6">
    <source>
        <dbReference type="EMBL" id="PZL70113.1"/>
    </source>
</evidence>
<keyword evidence="1 6" id="KW-0489">Methyltransferase</keyword>
<dbReference type="InterPro" id="IPR001091">
    <property type="entry name" value="RM_Methyltransferase"/>
</dbReference>
<dbReference type="EC" id="2.1.1.-" evidence="4"/>
<evidence type="ECO:0000313" key="7">
    <source>
        <dbReference type="Proteomes" id="UP000249828"/>
    </source>
</evidence>
<evidence type="ECO:0000256" key="3">
    <source>
        <dbReference type="ARBA" id="ARBA00022747"/>
    </source>
</evidence>
<keyword evidence="2 6" id="KW-0808">Transferase</keyword>
<organism evidence="6 7">
    <name type="scientific">Enterococcus plantarum</name>
    <dbReference type="NCBI Taxonomy" id="1077675"/>
    <lineage>
        <taxon>Bacteria</taxon>
        <taxon>Bacillati</taxon>
        <taxon>Bacillota</taxon>
        <taxon>Bacilli</taxon>
        <taxon>Lactobacillales</taxon>
        <taxon>Enterococcaceae</taxon>
        <taxon>Enterococcus</taxon>
    </lineage>
</organism>
<comment type="similarity">
    <text evidence="4">Belongs to the N(4)/N(6)-methyltransferase family.</text>
</comment>
<reference evidence="6 7" key="1">
    <citation type="submission" date="2017-11" db="EMBL/GenBank/DDBJ databases">
        <title>Draft genome sequence of Enterococcus plantarum TRW2 strain isolated from lettuce.</title>
        <authorList>
            <person name="Kim E.B."/>
            <person name="Marco M.L."/>
            <person name="Williams T.R."/>
            <person name="You I.H."/>
        </authorList>
    </citation>
    <scope>NUCLEOTIDE SEQUENCE [LARGE SCALE GENOMIC DNA]</scope>
    <source>
        <strain evidence="6 7">TRW2</strain>
    </source>
</reference>
<dbReference type="Proteomes" id="UP000249828">
    <property type="component" value="Unassembled WGS sequence"/>
</dbReference>
<dbReference type="Gene3D" id="3.40.50.150">
    <property type="entry name" value="Vaccinia Virus protein VP39"/>
    <property type="match status" value="1"/>
</dbReference>
<dbReference type="Pfam" id="PF01555">
    <property type="entry name" value="N6_N4_Mtase"/>
    <property type="match status" value="1"/>
</dbReference>
<gene>
    <name evidence="6" type="ORF">CI088_15810</name>
</gene>
<keyword evidence="7" id="KW-1185">Reference proteome</keyword>
<dbReference type="GO" id="GO:0009307">
    <property type="term" value="P:DNA restriction-modification system"/>
    <property type="evidence" value="ECO:0007669"/>
    <property type="project" value="UniProtKB-KW"/>
</dbReference>
<keyword evidence="3" id="KW-0680">Restriction system</keyword>
<evidence type="ECO:0000256" key="4">
    <source>
        <dbReference type="RuleBase" id="RU362026"/>
    </source>
</evidence>
<dbReference type="PRINTS" id="PR00508">
    <property type="entry name" value="S21N4MTFRASE"/>
</dbReference>
<evidence type="ECO:0000256" key="2">
    <source>
        <dbReference type="ARBA" id="ARBA00022679"/>
    </source>
</evidence>
<evidence type="ECO:0000259" key="5">
    <source>
        <dbReference type="Pfam" id="PF01555"/>
    </source>
</evidence>
<dbReference type="GO" id="GO:0003677">
    <property type="term" value="F:DNA binding"/>
    <property type="evidence" value="ECO:0007669"/>
    <property type="project" value="InterPro"/>
</dbReference>
<evidence type="ECO:0000256" key="1">
    <source>
        <dbReference type="ARBA" id="ARBA00022603"/>
    </source>
</evidence>
<dbReference type="GO" id="GO:0008170">
    <property type="term" value="F:N-methyltransferase activity"/>
    <property type="evidence" value="ECO:0007669"/>
    <property type="project" value="InterPro"/>
</dbReference>
<accession>A0A2W3ZMK7</accession>
<sequence>MLELNKIYNMDCLVGMQQIPDKSIDMILCDLQYGTTQCRWDIVIPFDELWKQYNRIIKDNGAIVLFGSEPFSSHLRLSNIKNYKYDWVWDKVKGTGFLNAKRQPMRNHEFVHVFYKKQCTYNPQKTTGHKLKQSYRSKNLQTDVYGEMQKDYTYSSTERYPRSIQVFSTDTQNSSLHPTQKPVAWCEYLIKTYTNEGEVVFDGCSGSGTTAVAAINTNRKFICMEKEKEYFDKSVERIMKAGDS</sequence>
<proteinExistence type="inferred from homology"/>
<dbReference type="EMBL" id="PIEU01000124">
    <property type="protein sequence ID" value="PZL70113.1"/>
    <property type="molecule type" value="Genomic_DNA"/>
</dbReference>
<dbReference type="InterPro" id="IPR002941">
    <property type="entry name" value="DNA_methylase_N4/N6"/>
</dbReference>
<name>A0A2W3ZMK7_9ENTE</name>
<dbReference type="GO" id="GO:0032259">
    <property type="term" value="P:methylation"/>
    <property type="evidence" value="ECO:0007669"/>
    <property type="project" value="UniProtKB-KW"/>
</dbReference>
<dbReference type="AlphaFoldDB" id="A0A2W3ZMK7"/>
<dbReference type="InterPro" id="IPR029063">
    <property type="entry name" value="SAM-dependent_MTases_sf"/>
</dbReference>